<dbReference type="InterPro" id="IPR006076">
    <property type="entry name" value="FAD-dep_OxRdtase"/>
</dbReference>
<dbReference type="Proteomes" id="UP000014760">
    <property type="component" value="Unassembled WGS sequence"/>
</dbReference>
<reference evidence="3 5" key="2">
    <citation type="journal article" date="2013" name="Nature">
        <title>Insights into bilaterian evolution from three spiralian genomes.</title>
        <authorList>
            <person name="Simakov O."/>
            <person name="Marletaz F."/>
            <person name="Cho S.J."/>
            <person name="Edsinger-Gonzales E."/>
            <person name="Havlak P."/>
            <person name="Hellsten U."/>
            <person name="Kuo D.H."/>
            <person name="Larsson T."/>
            <person name="Lv J."/>
            <person name="Arendt D."/>
            <person name="Savage R."/>
            <person name="Osoegawa K."/>
            <person name="de Jong P."/>
            <person name="Grimwood J."/>
            <person name="Chapman J.A."/>
            <person name="Shapiro H."/>
            <person name="Aerts A."/>
            <person name="Otillar R.P."/>
            <person name="Terry A.Y."/>
            <person name="Boore J.L."/>
            <person name="Grigoriev I.V."/>
            <person name="Lindberg D.R."/>
            <person name="Seaver E.C."/>
            <person name="Weisblat D.A."/>
            <person name="Putnam N.H."/>
            <person name="Rokhsar D.S."/>
        </authorList>
    </citation>
    <scope>NUCLEOTIDE SEQUENCE</scope>
    <source>
        <strain evidence="3 5">I ESC-2004</strain>
    </source>
</reference>
<dbReference type="AlphaFoldDB" id="R7TCL0"/>
<evidence type="ECO:0000256" key="1">
    <source>
        <dbReference type="SAM" id="MobiDB-lite"/>
    </source>
</evidence>
<organism evidence="3">
    <name type="scientific">Capitella teleta</name>
    <name type="common">Polychaete worm</name>
    <dbReference type="NCBI Taxonomy" id="283909"/>
    <lineage>
        <taxon>Eukaryota</taxon>
        <taxon>Metazoa</taxon>
        <taxon>Spiralia</taxon>
        <taxon>Lophotrochozoa</taxon>
        <taxon>Annelida</taxon>
        <taxon>Polychaeta</taxon>
        <taxon>Sedentaria</taxon>
        <taxon>Scolecida</taxon>
        <taxon>Capitellidae</taxon>
        <taxon>Capitella</taxon>
    </lineage>
</organism>
<dbReference type="SUPFAM" id="SSF51905">
    <property type="entry name" value="FAD/NAD(P)-binding domain"/>
    <property type="match status" value="1"/>
</dbReference>
<protein>
    <recommendedName>
        <fullName evidence="2">FAD dependent oxidoreductase domain-containing protein</fullName>
    </recommendedName>
</protein>
<evidence type="ECO:0000313" key="4">
    <source>
        <dbReference type="EnsemblMetazoa" id="CapteP182566"/>
    </source>
</evidence>
<dbReference type="OrthoDB" id="424974at2759"/>
<dbReference type="EnsemblMetazoa" id="CapteT182566">
    <property type="protein sequence ID" value="CapteP182566"/>
    <property type="gene ID" value="CapteG182566"/>
</dbReference>
<dbReference type="HOGENOM" id="CLU_007884_14_2_1"/>
<dbReference type="PANTHER" id="PTHR13847">
    <property type="entry name" value="SARCOSINE DEHYDROGENASE-RELATED"/>
    <property type="match status" value="1"/>
</dbReference>
<dbReference type="STRING" id="283909.R7TCL0"/>
<reference evidence="5" key="1">
    <citation type="submission" date="2012-12" db="EMBL/GenBank/DDBJ databases">
        <authorList>
            <person name="Hellsten U."/>
            <person name="Grimwood J."/>
            <person name="Chapman J.A."/>
            <person name="Shapiro H."/>
            <person name="Aerts A."/>
            <person name="Otillar R.P."/>
            <person name="Terry A.Y."/>
            <person name="Boore J.L."/>
            <person name="Simakov O."/>
            <person name="Marletaz F."/>
            <person name="Cho S.-J."/>
            <person name="Edsinger-Gonzales E."/>
            <person name="Havlak P."/>
            <person name="Kuo D.-H."/>
            <person name="Larsson T."/>
            <person name="Lv J."/>
            <person name="Arendt D."/>
            <person name="Savage R."/>
            <person name="Osoegawa K."/>
            <person name="de Jong P."/>
            <person name="Lindberg D.R."/>
            <person name="Seaver E.C."/>
            <person name="Weisblat D.A."/>
            <person name="Putnam N.H."/>
            <person name="Grigoriev I.V."/>
            <person name="Rokhsar D.S."/>
        </authorList>
    </citation>
    <scope>NUCLEOTIDE SEQUENCE</scope>
    <source>
        <strain evidence="5">I ESC-2004</strain>
    </source>
</reference>
<dbReference type="Gene3D" id="3.50.50.60">
    <property type="entry name" value="FAD/NAD(P)-binding domain"/>
    <property type="match status" value="1"/>
</dbReference>
<gene>
    <name evidence="3" type="ORF">CAPTEDRAFT_182566</name>
</gene>
<feature type="region of interest" description="Disordered" evidence="1">
    <location>
        <begin position="225"/>
        <end position="250"/>
    </location>
</feature>
<keyword evidence="5" id="KW-1185">Reference proteome</keyword>
<accession>R7TCL0</accession>
<dbReference type="EMBL" id="AMQN01013909">
    <property type="status" value="NOT_ANNOTATED_CDS"/>
    <property type="molecule type" value="Genomic_DNA"/>
</dbReference>
<dbReference type="EMBL" id="KB310592">
    <property type="protein sequence ID" value="ELT91247.1"/>
    <property type="molecule type" value="Genomic_DNA"/>
</dbReference>
<evidence type="ECO:0000259" key="2">
    <source>
        <dbReference type="Pfam" id="PF01266"/>
    </source>
</evidence>
<proteinExistence type="predicted"/>
<dbReference type="OMA" id="DDTVYAC"/>
<sequence length="348" mass="37956">MRIVICGGGIIGASTAFHLAERNVSAVVIERCSPACGASGKAGGFLAKHWCDHFEVGPLAQCSFEMHMKLSQDARFKDCDYRRLDTLSVTIEEGQKLKNGEIPEWLDGAAVKSSVIGSTADTAQVHPYKLTLAFLENASCEVKNAIVEDIVVHNGRVTGVKTSEGILEADKVVIAMGPWSDELCSKLKLCRVEAQRAHSVIFRAKPCITPHAIFVNYRKRRSRDRSPEVYPRPDGTVYISGEGDATPLPRDPRDIRQDSCDHIQQMALDICSDFTDVLQTQACYLPSVSTGLPLIGRVPNIDGLFVATGHSCWGILNAPATGKALVELMLDGKCSLLDLEPFQPKFSQ</sequence>
<dbReference type="InterPro" id="IPR036188">
    <property type="entry name" value="FAD/NAD-bd_sf"/>
</dbReference>
<evidence type="ECO:0000313" key="5">
    <source>
        <dbReference type="Proteomes" id="UP000014760"/>
    </source>
</evidence>
<dbReference type="Gene3D" id="3.30.9.10">
    <property type="entry name" value="D-Amino Acid Oxidase, subunit A, domain 2"/>
    <property type="match status" value="1"/>
</dbReference>
<evidence type="ECO:0000313" key="3">
    <source>
        <dbReference type="EMBL" id="ELT91247.1"/>
    </source>
</evidence>
<reference evidence="4" key="3">
    <citation type="submission" date="2015-06" db="UniProtKB">
        <authorList>
            <consortium name="EnsemblMetazoa"/>
        </authorList>
    </citation>
    <scope>IDENTIFICATION</scope>
</reference>
<name>R7TCL0_CAPTE</name>
<dbReference type="GO" id="GO:0005737">
    <property type="term" value="C:cytoplasm"/>
    <property type="evidence" value="ECO:0007669"/>
    <property type="project" value="TreeGrafter"/>
</dbReference>
<feature type="domain" description="FAD dependent oxidoreductase" evidence="2">
    <location>
        <begin position="2"/>
        <end position="328"/>
    </location>
</feature>
<dbReference type="Pfam" id="PF01266">
    <property type="entry name" value="DAO"/>
    <property type="match status" value="1"/>
</dbReference>
<dbReference type="PANTHER" id="PTHR13847:SF150">
    <property type="entry name" value="OXIDOREDUCTASE TDA3-RELATED"/>
    <property type="match status" value="1"/>
</dbReference>